<evidence type="ECO:0000256" key="4">
    <source>
        <dbReference type="ARBA" id="ARBA00022670"/>
    </source>
</evidence>
<organism evidence="11 12">
    <name type="scientific">Peptostreptococcus stomatis DSM 17678</name>
    <dbReference type="NCBI Taxonomy" id="596315"/>
    <lineage>
        <taxon>Bacteria</taxon>
        <taxon>Bacillati</taxon>
        <taxon>Bacillota</taxon>
        <taxon>Clostridia</taxon>
        <taxon>Peptostreptococcales</taxon>
        <taxon>Peptostreptococcaceae</taxon>
        <taxon>Peptostreptococcus</taxon>
    </lineage>
</organism>
<comment type="caution">
    <text evidence="11">The sequence shown here is derived from an EMBL/GenBank/DDBJ whole genome shotgun (WGS) entry which is preliminary data.</text>
</comment>
<dbReference type="GO" id="GO:0008237">
    <property type="term" value="F:metallopeptidase activity"/>
    <property type="evidence" value="ECO:0007669"/>
    <property type="project" value="UniProtKB-KW"/>
</dbReference>
<evidence type="ECO:0000256" key="10">
    <source>
        <dbReference type="RuleBase" id="RU004387"/>
    </source>
</evidence>
<dbReference type="Gene3D" id="3.40.630.10">
    <property type="entry name" value="Zn peptidases"/>
    <property type="match status" value="2"/>
</dbReference>
<protein>
    <recommendedName>
        <fullName evidence="10">M18 family aminopeptidase</fullName>
        <ecNumber evidence="10">3.4.11.-</ecNumber>
    </recommendedName>
</protein>
<dbReference type="AlphaFoldDB" id="E0E4W7"/>
<keyword evidence="5 9" id="KW-0479">Metal-binding</keyword>
<comment type="cofactor">
    <cofactor evidence="1 10">
        <name>Zn(2+)</name>
        <dbReference type="ChEBI" id="CHEBI:29105"/>
    </cofactor>
</comment>
<dbReference type="SUPFAM" id="SSF53187">
    <property type="entry name" value="Zn-dependent exopeptidases"/>
    <property type="match status" value="1"/>
</dbReference>
<comment type="similarity">
    <text evidence="2 9">Belongs to the peptidase M18 family.</text>
</comment>
<keyword evidence="7 9" id="KW-0862">Zinc</keyword>
<evidence type="ECO:0000256" key="5">
    <source>
        <dbReference type="ARBA" id="ARBA00022723"/>
    </source>
</evidence>
<dbReference type="PANTHER" id="PTHR28570">
    <property type="entry name" value="ASPARTYL AMINOPEPTIDASE"/>
    <property type="match status" value="1"/>
</dbReference>
<dbReference type="CDD" id="cd05658">
    <property type="entry name" value="M18_DAP"/>
    <property type="match status" value="1"/>
</dbReference>
<evidence type="ECO:0000256" key="8">
    <source>
        <dbReference type="ARBA" id="ARBA00023049"/>
    </source>
</evidence>
<dbReference type="GO" id="GO:0008270">
    <property type="term" value="F:zinc ion binding"/>
    <property type="evidence" value="ECO:0007669"/>
    <property type="project" value="InterPro"/>
</dbReference>
<evidence type="ECO:0000256" key="1">
    <source>
        <dbReference type="ARBA" id="ARBA00001947"/>
    </source>
</evidence>
<sequence>MFNDNSFELGQDLVDYINDSPTMYNAVENVRVWLDEYNFERLGLAEEWKLVKGGKYYLVVNSSSIFAFIVAGDRIEREGFRIIGSHTDSPGFKLKPNPEIKQRQYLKLNVEPYGGMILNTWMDRPLSLAGRVFTRNIDDPFKPIEHIIKLDRPICIIPNLAIHMNRSINEGYAYNKQDDMTPIILESYEGEEKDYIRSLLHREINMTGREKVSLDDILDYDLYLYEYEKGSLIGDEKEYISCGRLDNLASVHASISALLYSDSLGRSVCNEDIDINSFRNVLSINEAGMDQSVQQKARFEGVKLVAAFNNEEVGSQTRQGADSQLLINILERIALGLGKTKSQLLRSYESSFMISADLAHAVHPNKSSVADPTNRPVFAGGPTIKSHAGQAYASDAYSVAVYKDICDRNGIKYQTFANRSDKASGSTIGSITASYLPIAIVDVGMPVLAMHSIRELGHIDDYRSYYKSFYRFFEL</sequence>
<proteinExistence type="inferred from homology"/>
<evidence type="ECO:0000256" key="2">
    <source>
        <dbReference type="ARBA" id="ARBA00008290"/>
    </source>
</evidence>
<keyword evidence="6 9" id="KW-0378">Hydrolase</keyword>
<dbReference type="GeneID" id="84801343"/>
<dbReference type="EMBL" id="ADGQ01000071">
    <property type="protein sequence ID" value="EFM64024.1"/>
    <property type="molecule type" value="Genomic_DNA"/>
</dbReference>
<dbReference type="eggNOG" id="COG1362">
    <property type="taxonomic scope" value="Bacteria"/>
</dbReference>
<reference evidence="11 12" key="1">
    <citation type="submission" date="2010-08" db="EMBL/GenBank/DDBJ databases">
        <authorList>
            <person name="Harkins D.M."/>
            <person name="Madupu R."/>
            <person name="Durkin A.S."/>
            <person name="Torralba M."/>
            <person name="Methe B."/>
            <person name="Sutton G.G."/>
            <person name="Nelson K.E."/>
        </authorList>
    </citation>
    <scope>NUCLEOTIDE SEQUENCE [LARGE SCALE GENOMIC DNA]</scope>
    <source>
        <strain evidence="11 12">DSM 17678</strain>
    </source>
</reference>
<dbReference type="OrthoDB" id="9764268at2"/>
<dbReference type="STRING" id="596315.HMPREF0634_0862"/>
<keyword evidence="12" id="KW-1185">Reference proteome</keyword>
<dbReference type="EC" id="3.4.11.-" evidence="10"/>
<dbReference type="PRINTS" id="PR00932">
    <property type="entry name" value="AMINO1PTASE"/>
</dbReference>
<name>E0E4W7_9FIRM</name>
<dbReference type="NCBIfam" id="NF002759">
    <property type="entry name" value="PRK02813.1"/>
    <property type="match status" value="1"/>
</dbReference>
<dbReference type="PANTHER" id="PTHR28570:SF3">
    <property type="entry name" value="ASPARTYL AMINOPEPTIDASE"/>
    <property type="match status" value="1"/>
</dbReference>
<evidence type="ECO:0000256" key="9">
    <source>
        <dbReference type="RuleBase" id="RU004386"/>
    </source>
</evidence>
<dbReference type="Proteomes" id="UP000003244">
    <property type="component" value="Unassembled WGS sequence"/>
</dbReference>
<gene>
    <name evidence="11" type="ORF">HMPREF0634_0862</name>
</gene>
<dbReference type="SUPFAM" id="SSF101821">
    <property type="entry name" value="Aminopeptidase/glucanase lid domain"/>
    <property type="match status" value="1"/>
</dbReference>
<dbReference type="GO" id="GO:0004177">
    <property type="term" value="F:aminopeptidase activity"/>
    <property type="evidence" value="ECO:0007669"/>
    <property type="project" value="UniProtKB-KW"/>
</dbReference>
<keyword evidence="8 9" id="KW-0482">Metalloprotease</keyword>
<dbReference type="InterPro" id="IPR001948">
    <property type="entry name" value="Peptidase_M18"/>
</dbReference>
<dbReference type="InterPro" id="IPR023358">
    <property type="entry name" value="Peptidase_M18_dom2"/>
</dbReference>
<accession>E0E4W7</accession>
<evidence type="ECO:0000256" key="6">
    <source>
        <dbReference type="ARBA" id="ARBA00022801"/>
    </source>
</evidence>
<dbReference type="Pfam" id="PF02127">
    <property type="entry name" value="Peptidase_M18"/>
    <property type="match status" value="2"/>
</dbReference>
<evidence type="ECO:0000313" key="12">
    <source>
        <dbReference type="Proteomes" id="UP000003244"/>
    </source>
</evidence>
<keyword evidence="3 9" id="KW-0031">Aminopeptidase</keyword>
<dbReference type="GO" id="GO:0005737">
    <property type="term" value="C:cytoplasm"/>
    <property type="evidence" value="ECO:0007669"/>
    <property type="project" value="UniProtKB-ARBA"/>
</dbReference>
<evidence type="ECO:0000256" key="7">
    <source>
        <dbReference type="ARBA" id="ARBA00022833"/>
    </source>
</evidence>
<evidence type="ECO:0000313" key="11">
    <source>
        <dbReference type="EMBL" id="EFM64024.1"/>
    </source>
</evidence>
<dbReference type="GO" id="GO:0006508">
    <property type="term" value="P:proteolysis"/>
    <property type="evidence" value="ECO:0007669"/>
    <property type="project" value="UniProtKB-KW"/>
</dbReference>
<dbReference type="Gene3D" id="2.30.250.10">
    <property type="entry name" value="Aminopeptidase i, Domain 2"/>
    <property type="match status" value="1"/>
</dbReference>
<keyword evidence="4 9" id="KW-0645">Protease</keyword>
<evidence type="ECO:0000256" key="3">
    <source>
        <dbReference type="ARBA" id="ARBA00022438"/>
    </source>
</evidence>
<dbReference type="RefSeq" id="WP_007790937.1">
    <property type="nucleotide sequence ID" value="NZ_ADGQ01000071.1"/>
</dbReference>